<gene>
    <name evidence="2" type="ORF">P409_07540</name>
</gene>
<dbReference type="Pfam" id="PF13467">
    <property type="entry name" value="RHH_4"/>
    <property type="match status" value="1"/>
</dbReference>
<dbReference type="AlphaFoldDB" id="A0A0A0DA71"/>
<evidence type="ECO:0000259" key="1">
    <source>
        <dbReference type="Pfam" id="PF13467"/>
    </source>
</evidence>
<sequence>MSGVRKRSVSIAGHATSVSLEPAFWDALTRLAAVRGLPVNRLVEAVDAARDPDGNLSSALRTTVLEAALAREI</sequence>
<name>A0A0A0DA71_9PROT</name>
<dbReference type="Proteomes" id="UP000029995">
    <property type="component" value="Unassembled WGS sequence"/>
</dbReference>
<evidence type="ECO:0000313" key="2">
    <source>
        <dbReference type="EMBL" id="KGM34910.1"/>
    </source>
</evidence>
<dbReference type="Gene3D" id="1.10.3990.20">
    <property type="entry name" value="protein bp1543"/>
    <property type="match status" value="1"/>
</dbReference>
<accession>A0A0A0DA71</accession>
<dbReference type="OrthoDB" id="7477016at2"/>
<reference evidence="2 3" key="1">
    <citation type="submission" date="2014-01" db="EMBL/GenBank/DDBJ databases">
        <title>Genome sequence determination for a cystic fibrosis isolate, Inquilinus limosus.</title>
        <authorList>
            <person name="Pino M."/>
            <person name="Di Conza J."/>
            <person name="Gutkind G."/>
        </authorList>
    </citation>
    <scope>NUCLEOTIDE SEQUENCE [LARGE SCALE GENOMIC DNA]</scope>
    <source>
        <strain evidence="2 3">MP06</strain>
    </source>
</reference>
<comment type="caution">
    <text evidence="2">The sequence shown here is derived from an EMBL/GenBank/DDBJ whole genome shotgun (WGS) entry which is preliminary data.</text>
</comment>
<dbReference type="InterPro" id="IPR038268">
    <property type="entry name" value="RHH_sf"/>
</dbReference>
<dbReference type="InterPro" id="IPR027373">
    <property type="entry name" value="RHH_dom"/>
</dbReference>
<proteinExistence type="predicted"/>
<dbReference type="GO" id="GO:0016740">
    <property type="term" value="F:transferase activity"/>
    <property type="evidence" value="ECO:0007669"/>
    <property type="project" value="UniProtKB-KW"/>
</dbReference>
<protein>
    <submittedName>
        <fullName evidence="2">Arylsulfate sulfotransferase</fullName>
    </submittedName>
</protein>
<organism evidence="2 3">
    <name type="scientific">Inquilinus limosus MP06</name>
    <dbReference type="NCBI Taxonomy" id="1398085"/>
    <lineage>
        <taxon>Bacteria</taxon>
        <taxon>Pseudomonadati</taxon>
        <taxon>Pseudomonadota</taxon>
        <taxon>Alphaproteobacteria</taxon>
        <taxon>Rhodospirillales</taxon>
        <taxon>Rhodospirillaceae</taxon>
        <taxon>Inquilinus</taxon>
    </lineage>
</organism>
<evidence type="ECO:0000313" key="3">
    <source>
        <dbReference type="Proteomes" id="UP000029995"/>
    </source>
</evidence>
<dbReference type="RefSeq" id="WP_034833800.1">
    <property type="nucleotide sequence ID" value="NZ_JANX01000060.1"/>
</dbReference>
<dbReference type="EMBL" id="JANX01000060">
    <property type="protein sequence ID" value="KGM34910.1"/>
    <property type="molecule type" value="Genomic_DNA"/>
</dbReference>
<keyword evidence="2" id="KW-0808">Transferase</keyword>
<feature type="domain" description="Ribbon-helix-helix" evidence="1">
    <location>
        <begin position="5"/>
        <end position="66"/>
    </location>
</feature>